<dbReference type="EMBL" id="JALZWP010000006">
    <property type="protein sequence ID" value="MCL1628716.1"/>
    <property type="molecule type" value="Genomic_DNA"/>
</dbReference>
<proteinExistence type="predicted"/>
<evidence type="ECO:0000256" key="2">
    <source>
        <dbReference type="ARBA" id="ARBA00022692"/>
    </source>
</evidence>
<evidence type="ECO:0000256" key="5">
    <source>
        <dbReference type="SAM" id="Phobius"/>
    </source>
</evidence>
<evidence type="ECO:0000313" key="6">
    <source>
        <dbReference type="EMBL" id="MCL1628716.1"/>
    </source>
</evidence>
<reference evidence="6 7" key="1">
    <citation type="submission" date="2022-05" db="EMBL/GenBank/DDBJ databases">
        <title>Seasonal and diel survey of microbial diversity of the Tyrrhenian coast.</title>
        <authorList>
            <person name="Gattoni G."/>
            <person name="Corral P."/>
        </authorList>
    </citation>
    <scope>NUCLEOTIDE SEQUENCE [LARGE SCALE GENOMIC DNA]</scope>
    <source>
        <strain evidence="6 7">V10</strain>
    </source>
</reference>
<organism evidence="6 7">
    <name type="scientific">Roseinatronobacter domitianus</name>
    <dbReference type="NCBI Taxonomy" id="2940293"/>
    <lineage>
        <taxon>Bacteria</taxon>
        <taxon>Pseudomonadati</taxon>
        <taxon>Pseudomonadota</taxon>
        <taxon>Alphaproteobacteria</taxon>
        <taxon>Rhodobacterales</taxon>
        <taxon>Paracoccaceae</taxon>
        <taxon>Roseinatronobacter</taxon>
    </lineage>
</organism>
<protein>
    <submittedName>
        <fullName evidence="6">MAPEG family protein</fullName>
    </submittedName>
</protein>
<comment type="subcellular location">
    <subcellularLocation>
        <location evidence="1">Membrane</location>
    </subcellularLocation>
</comment>
<sequence>MSLELICLASAGLLWAAQLAHVALRANLEIGSRYFISPRDTDPPQPLSPGTARLQRAYQNHQEALLLFAVAVTTVTLAGKESLLTGALALAYLGARFLFVPAYLFGWQPWRSVFFGIGYLCSILLLVIALL</sequence>
<accession>A0ABT0M1I6</accession>
<dbReference type="InterPro" id="IPR001129">
    <property type="entry name" value="Membr-assoc_MAPEG"/>
</dbReference>
<dbReference type="Proteomes" id="UP001202550">
    <property type="component" value="Unassembled WGS sequence"/>
</dbReference>
<dbReference type="PANTHER" id="PTHR35371:SF1">
    <property type="entry name" value="BLR7753 PROTEIN"/>
    <property type="match status" value="1"/>
</dbReference>
<name>A0ABT0M1I6_9RHOB</name>
<keyword evidence="3 5" id="KW-1133">Transmembrane helix</keyword>
<comment type="caution">
    <text evidence="6">The sequence shown here is derived from an EMBL/GenBank/DDBJ whole genome shotgun (WGS) entry which is preliminary data.</text>
</comment>
<keyword evidence="7" id="KW-1185">Reference proteome</keyword>
<evidence type="ECO:0000256" key="3">
    <source>
        <dbReference type="ARBA" id="ARBA00022989"/>
    </source>
</evidence>
<dbReference type="Gene3D" id="1.20.120.550">
    <property type="entry name" value="Membrane associated eicosanoid/glutathione metabolism-like domain"/>
    <property type="match status" value="1"/>
</dbReference>
<evidence type="ECO:0000256" key="1">
    <source>
        <dbReference type="ARBA" id="ARBA00004370"/>
    </source>
</evidence>
<keyword evidence="2 5" id="KW-0812">Transmembrane</keyword>
<feature type="transmembrane region" description="Helical" evidence="5">
    <location>
        <begin position="87"/>
        <end position="106"/>
    </location>
</feature>
<gene>
    <name evidence="6" type="ORF">M3N55_08230</name>
</gene>
<dbReference type="RefSeq" id="WP_249058048.1">
    <property type="nucleotide sequence ID" value="NZ_JALZWP010000006.1"/>
</dbReference>
<evidence type="ECO:0000256" key="4">
    <source>
        <dbReference type="ARBA" id="ARBA00023136"/>
    </source>
</evidence>
<dbReference type="PANTHER" id="PTHR35371">
    <property type="entry name" value="INNER MEMBRANE PROTEIN"/>
    <property type="match status" value="1"/>
</dbReference>
<feature type="transmembrane region" description="Helical" evidence="5">
    <location>
        <begin position="112"/>
        <end position="130"/>
    </location>
</feature>
<dbReference type="Pfam" id="PF01124">
    <property type="entry name" value="MAPEG"/>
    <property type="match status" value="1"/>
</dbReference>
<keyword evidence="4 5" id="KW-0472">Membrane</keyword>
<evidence type="ECO:0000313" key="7">
    <source>
        <dbReference type="Proteomes" id="UP001202550"/>
    </source>
</evidence>
<dbReference type="InterPro" id="IPR023352">
    <property type="entry name" value="MAPEG-like_dom_sf"/>
</dbReference>
<dbReference type="SUPFAM" id="SSF161084">
    <property type="entry name" value="MAPEG domain-like"/>
    <property type="match status" value="1"/>
</dbReference>